<reference evidence="1 2" key="1">
    <citation type="submission" date="2018-06" db="EMBL/GenBank/DDBJ databases">
        <title>Genomic Encyclopedia of Archaeal and Bacterial Type Strains, Phase II (KMG-II): from individual species to whole genera.</title>
        <authorList>
            <person name="Goeker M."/>
        </authorList>
    </citation>
    <scope>NUCLEOTIDE SEQUENCE [LARGE SCALE GENOMIC DNA]</scope>
    <source>
        <strain evidence="1 2">DSM 24464</strain>
    </source>
</reference>
<keyword evidence="2" id="KW-1185">Reference proteome</keyword>
<evidence type="ECO:0000313" key="1">
    <source>
        <dbReference type="EMBL" id="RAJ13416.1"/>
    </source>
</evidence>
<gene>
    <name evidence="1" type="ORF">LY08_01933</name>
</gene>
<protein>
    <recommendedName>
        <fullName evidence="3">Outer membrane protein with beta-barrel domain</fullName>
    </recommendedName>
</protein>
<evidence type="ECO:0008006" key="3">
    <source>
        <dbReference type="Google" id="ProtNLM"/>
    </source>
</evidence>
<name>A0A327R907_9FLAO</name>
<sequence length="166" mass="18356">MISGFGYSQSGETAYLKEPRSLDVVFSPGIFIQKEIFTEANILLGTVYNNQSGYIPMVGATGFRVGIETNLKSNENFIIAPKLGYEISVTYFSIRLSALNYFQNKQSEFRLLPEAGISIGGLINLTYGYGIGFGQTIHGISNHRLSLSFNLNKRLWNAVIKGLDPD</sequence>
<dbReference type="EMBL" id="QLLO01000006">
    <property type="protein sequence ID" value="RAJ13416.1"/>
    <property type="molecule type" value="Genomic_DNA"/>
</dbReference>
<dbReference type="Proteomes" id="UP000248703">
    <property type="component" value="Unassembled WGS sequence"/>
</dbReference>
<organism evidence="1 2">
    <name type="scientific">Olleya aquimaris</name>
    <dbReference type="NCBI Taxonomy" id="639310"/>
    <lineage>
        <taxon>Bacteria</taxon>
        <taxon>Pseudomonadati</taxon>
        <taxon>Bacteroidota</taxon>
        <taxon>Flavobacteriia</taxon>
        <taxon>Flavobacteriales</taxon>
        <taxon>Flavobacteriaceae</taxon>
    </lineage>
</organism>
<proteinExistence type="predicted"/>
<accession>A0A327R907</accession>
<evidence type="ECO:0000313" key="2">
    <source>
        <dbReference type="Proteomes" id="UP000248703"/>
    </source>
</evidence>
<comment type="caution">
    <text evidence="1">The sequence shown here is derived from an EMBL/GenBank/DDBJ whole genome shotgun (WGS) entry which is preliminary data.</text>
</comment>
<dbReference type="AlphaFoldDB" id="A0A327R907"/>